<dbReference type="STRING" id="1111676.MHC_01330"/>
<reference evidence="1 2" key="1">
    <citation type="journal article" date="2012" name="J. Bacteriol.">
        <title>Complete genome sequence of Mycoplasma haemocanis strain Illinois.</title>
        <authorList>
            <person name="do Nascimento N.C."/>
            <person name="Guimaraes A.M."/>
            <person name="Santos A.P."/>
            <person name="Sanmiguel P.J."/>
            <person name="Messick J.B."/>
        </authorList>
    </citation>
    <scope>NUCLEOTIDE SEQUENCE [LARGE SCALE GENOMIC DNA]</scope>
    <source>
        <strain evidence="1 2">Illinois</strain>
    </source>
</reference>
<dbReference type="HOGENOM" id="CLU_098620_0_0_14"/>
<keyword evidence="2" id="KW-1185">Reference proteome</keyword>
<accession>H6N660</accession>
<dbReference type="KEGG" id="mhe:MHC_01330"/>
<protein>
    <submittedName>
        <fullName evidence="1">Uncharacterized protein</fullName>
    </submittedName>
</protein>
<dbReference type="AlphaFoldDB" id="H6N660"/>
<name>H6N660_MYCHN</name>
<evidence type="ECO:0000313" key="1">
    <source>
        <dbReference type="EMBL" id="AEW45132.1"/>
    </source>
</evidence>
<sequence length="231" mass="26219">MTPLAKVILGFSAVGTTTVGALYGVRVFKGLEEKPIKTSISKLLEKLNPKKRLIESSIQTSDAVWKAAWKKYRTKNKDSKVGEDTWNLKEWTNRSGAITDNESPPDIFVRTCTSNSQKEVLDSNENLYKEVLEFCTRDASIKDWILNSGKSILETGDNEGWRDTWKLYREKNKGVAKGSDTWKVDDWDPNTSTDDKVSEEFKKKCVEKLDLKSSNDNFESEYALVLALCTK</sequence>
<gene>
    <name evidence="1" type="ordered locus">MHC_01330</name>
</gene>
<evidence type="ECO:0000313" key="2">
    <source>
        <dbReference type="Proteomes" id="UP000009135"/>
    </source>
</evidence>
<dbReference type="Proteomes" id="UP000009135">
    <property type="component" value="Chromosome"/>
</dbReference>
<dbReference type="EMBL" id="CP003199">
    <property type="protein sequence ID" value="AEW45132.1"/>
    <property type="molecule type" value="Genomic_DNA"/>
</dbReference>
<proteinExistence type="predicted"/>
<organism evidence="1 2">
    <name type="scientific">Mycoplasma haemocanis (strain Illinois)</name>
    <dbReference type="NCBI Taxonomy" id="1111676"/>
    <lineage>
        <taxon>Bacteria</taxon>
        <taxon>Bacillati</taxon>
        <taxon>Mycoplasmatota</taxon>
        <taxon>Mollicutes</taxon>
        <taxon>Mycoplasmataceae</taxon>
        <taxon>Mycoplasma</taxon>
    </lineage>
</organism>